<dbReference type="EMBL" id="AHKC01017714">
    <property type="protein sequence ID" value="EKF27597.1"/>
    <property type="molecule type" value="Genomic_DNA"/>
</dbReference>
<evidence type="ECO:0000256" key="2">
    <source>
        <dbReference type="SAM" id="SignalP"/>
    </source>
</evidence>
<dbReference type="InterPro" id="IPR022195">
    <property type="entry name" value="DUF3720"/>
</dbReference>
<dbReference type="Proteomes" id="UP000007350">
    <property type="component" value="Unassembled WGS sequence"/>
</dbReference>
<feature type="compositionally biased region" description="Low complexity" evidence="1">
    <location>
        <begin position="106"/>
        <end position="118"/>
    </location>
</feature>
<dbReference type="AlphaFoldDB" id="K2NF61"/>
<organism evidence="3 4">
    <name type="scientific">Trypanosoma cruzi marinkellei</name>
    <dbReference type="NCBI Taxonomy" id="85056"/>
    <lineage>
        <taxon>Eukaryota</taxon>
        <taxon>Discoba</taxon>
        <taxon>Euglenozoa</taxon>
        <taxon>Kinetoplastea</taxon>
        <taxon>Metakinetoplastina</taxon>
        <taxon>Trypanosomatida</taxon>
        <taxon>Trypanosomatidae</taxon>
        <taxon>Trypanosoma</taxon>
        <taxon>Schizotrypanum</taxon>
    </lineage>
</organism>
<protein>
    <submittedName>
        <fullName evidence="3">Mucin-associated surface protein (MASP), putative</fullName>
    </submittedName>
</protein>
<keyword evidence="4" id="KW-1185">Reference proteome</keyword>
<feature type="chain" id="PRO_5003864480" evidence="2">
    <location>
        <begin position="24"/>
        <end position="231"/>
    </location>
</feature>
<feature type="compositionally biased region" description="Low complexity" evidence="1">
    <location>
        <begin position="156"/>
        <end position="169"/>
    </location>
</feature>
<accession>K2NF61</accession>
<feature type="compositionally biased region" description="Basic and acidic residues" evidence="1">
    <location>
        <begin position="139"/>
        <end position="153"/>
    </location>
</feature>
<feature type="compositionally biased region" description="Basic and acidic residues" evidence="1">
    <location>
        <begin position="195"/>
        <end position="214"/>
    </location>
</feature>
<keyword evidence="2" id="KW-0732">Signal</keyword>
<evidence type="ECO:0000313" key="3">
    <source>
        <dbReference type="EMBL" id="EKF27597.1"/>
    </source>
</evidence>
<name>K2NF61_TRYCR</name>
<evidence type="ECO:0000256" key="1">
    <source>
        <dbReference type="SAM" id="MobiDB-lite"/>
    </source>
</evidence>
<feature type="region of interest" description="Disordered" evidence="1">
    <location>
        <begin position="71"/>
        <end position="231"/>
    </location>
</feature>
<feature type="signal peptide" evidence="2">
    <location>
        <begin position="1"/>
        <end position="23"/>
    </location>
</feature>
<feature type="compositionally biased region" description="Gly residues" evidence="1">
    <location>
        <begin position="96"/>
        <end position="105"/>
    </location>
</feature>
<reference evidence="3 4" key="1">
    <citation type="journal article" date="2012" name="BMC Genomics">
        <title>Comparative genomic analysis of human infective Trypanosoma cruzi lineages with the bat-restricted subspecies T. cruzi marinkellei.</title>
        <authorList>
            <person name="Franzen O."/>
            <person name="Talavera-Lopez C."/>
            <person name="Ochaya S."/>
            <person name="Butler C.E."/>
            <person name="Messenger L.A."/>
            <person name="Lewis M.D."/>
            <person name="Llewellyn M.S."/>
            <person name="Marinkelle C.J."/>
            <person name="Tyler K.M."/>
            <person name="Miles M.A."/>
            <person name="Andersson B."/>
        </authorList>
    </citation>
    <scope>NUCLEOTIDE SEQUENCE [LARGE SCALE GENOMIC DNA]</scope>
    <source>
        <strain evidence="3 4">B7</strain>
    </source>
</reference>
<feature type="compositionally biased region" description="Basic and acidic residues" evidence="1">
    <location>
        <begin position="82"/>
        <end position="94"/>
    </location>
</feature>
<feature type="non-terminal residue" evidence="3">
    <location>
        <position position="231"/>
    </location>
</feature>
<sequence>MMMTGRVLLVCALCVLWCGAVFGHAMDDYCGGGGGDVLRHTSNGGNDGVSLKTDCGLLRTRMGLIKAVEASEGELSVDETNPPDKENSLDESKSEGVGGLGGGVAGPAAAAAPSLPLLDTKGSGLEDQSMQPEVVDPNVVREADDKKDNKEGEAAQSQHQSVDQSSSSTGGSGTVGVKELPSKTTPKSNESPHIPPKEEQHRLSKSRSGEKAVEEETVLSEQEAGDKNDKE</sequence>
<feature type="compositionally biased region" description="Polar residues" evidence="1">
    <location>
        <begin position="182"/>
        <end position="191"/>
    </location>
</feature>
<evidence type="ECO:0000313" key="4">
    <source>
        <dbReference type="Proteomes" id="UP000007350"/>
    </source>
</evidence>
<comment type="caution">
    <text evidence="3">The sequence shown here is derived from an EMBL/GenBank/DDBJ whole genome shotgun (WGS) entry which is preliminary data.</text>
</comment>
<dbReference type="OrthoDB" id="10560064at2759"/>
<proteinExistence type="predicted"/>
<dbReference type="Pfam" id="PF12517">
    <property type="entry name" value="DUF3720"/>
    <property type="match status" value="1"/>
</dbReference>
<gene>
    <name evidence="3" type="ORF">MOQ_008674</name>
</gene>